<dbReference type="Proteomes" id="UP001218629">
    <property type="component" value="Chromosome"/>
</dbReference>
<name>A0ABY8A516_9ACTN</name>
<reference evidence="1 2" key="1">
    <citation type="submission" date="2022-03" db="EMBL/GenBank/DDBJ databases">
        <title>Streptomyces yunnanensis P86,complete genome.</title>
        <authorList>
            <person name="Chen S."/>
            <person name="Zhang Q."/>
        </authorList>
    </citation>
    <scope>NUCLEOTIDE SEQUENCE [LARGE SCALE GENOMIC DNA]</scope>
    <source>
        <strain evidence="1 2">P86</strain>
    </source>
</reference>
<sequence length="78" mass="9181">MKLKDVQLGVRVRNRKYTFLERGPIVGVLYEGPKMNRPNITHVVVEKEPDQNLDGSYNKVHEWDRYKIFPLDAVEVIK</sequence>
<evidence type="ECO:0000313" key="2">
    <source>
        <dbReference type="Proteomes" id="UP001218629"/>
    </source>
</evidence>
<dbReference type="RefSeq" id="WP_275306549.1">
    <property type="nucleotide sequence ID" value="NZ_CP095749.1"/>
</dbReference>
<evidence type="ECO:0000313" key="1">
    <source>
        <dbReference type="EMBL" id="WEB38792.1"/>
    </source>
</evidence>
<dbReference type="EMBL" id="CP095749">
    <property type="protein sequence ID" value="WEB38792.1"/>
    <property type="molecule type" value="Genomic_DNA"/>
</dbReference>
<proteinExistence type="predicted"/>
<gene>
    <name evidence="1" type="ORF">MOV08_05375</name>
</gene>
<protein>
    <submittedName>
        <fullName evidence="1">Uncharacterized protein</fullName>
    </submittedName>
</protein>
<organism evidence="1 2">
    <name type="scientific">Streptomyces yunnanensis</name>
    <dbReference type="NCBI Taxonomy" id="156453"/>
    <lineage>
        <taxon>Bacteria</taxon>
        <taxon>Bacillati</taxon>
        <taxon>Actinomycetota</taxon>
        <taxon>Actinomycetes</taxon>
        <taxon>Kitasatosporales</taxon>
        <taxon>Streptomycetaceae</taxon>
        <taxon>Streptomyces</taxon>
    </lineage>
</organism>
<accession>A0ABY8A516</accession>
<keyword evidence="2" id="KW-1185">Reference proteome</keyword>